<feature type="region of interest" description="Disordered" evidence="1">
    <location>
        <begin position="342"/>
        <end position="372"/>
    </location>
</feature>
<evidence type="ECO:0008006" key="5">
    <source>
        <dbReference type="Google" id="ProtNLM"/>
    </source>
</evidence>
<keyword evidence="4" id="KW-1185">Reference proteome</keyword>
<gene>
    <name evidence="3" type="ordered locus">Rta_20370</name>
</gene>
<protein>
    <recommendedName>
        <fullName evidence="5">Cytochrome c domain-containing protein</fullName>
    </recommendedName>
</protein>
<keyword evidence="2" id="KW-0732">Signal</keyword>
<reference evidence="4" key="1">
    <citation type="submission" date="2006-01" db="EMBL/GenBank/DDBJ databases">
        <title>Genome of the cyst-dividing bacterium Ramlibacter tataouinensis.</title>
        <authorList>
            <person name="Barakat M."/>
            <person name="Ortet P."/>
            <person name="De Luca G."/>
            <person name="Jourlin-Castelli C."/>
            <person name="Ansaldi M."/>
            <person name="Py B."/>
            <person name="Fichant G."/>
            <person name="Coutinho P."/>
            <person name="Voulhoux R."/>
            <person name="Bastien O."/>
            <person name="Roy S."/>
            <person name="Marechal E."/>
            <person name="Henrissat B."/>
            <person name="Quentin Y."/>
            <person name="Noirot P."/>
            <person name="Filloux A."/>
            <person name="Mejean V."/>
            <person name="DuBow M."/>
            <person name="Barras F."/>
            <person name="Heulin T."/>
        </authorList>
    </citation>
    <scope>NUCLEOTIDE SEQUENCE [LARGE SCALE GENOMIC DNA]</scope>
    <source>
        <strain evidence="4">ATCC BAA-407 / DSM 14655 / LMG 21543 / TTB310</strain>
    </source>
</reference>
<sequence length="372" mass="41167">MGVIKMSARTLLAMAAAVGAGLAYGTTSPAPAGARPVPAALTQAAAAIAKELATHCPLAPAGDTESYNRCRQHLYGDSALRAQLPAYLIWGRQSKVPNATLRQTNLTQFSPEVWTSMYAPLFMFNGKHTVEWVPEEKSFLVRLQAAFRNRLAPGQFPYPFWHEEAKWAMYENANGLMLWINPDTLKVKAAQFTDRAPNPLLHAVAPVNHGKHDNATWLWTDARGVTQPAVSLFDGIYRADNPHLKAMDRQYRDLALQMRESQCTSCHVPNNPDKMSRLVLLSTPVHAAGEIDRLIRSVKEDRMPMDEYRTSYALPDEAKKALLQSAEEFKATVEAAKAWEHRHQAVKPTAPAPVGRVPGMNVSSNQPQQVAK</sequence>
<feature type="compositionally biased region" description="Polar residues" evidence="1">
    <location>
        <begin position="361"/>
        <end position="372"/>
    </location>
</feature>
<dbReference type="PROSITE" id="PS51318">
    <property type="entry name" value="TAT"/>
    <property type="match status" value="1"/>
</dbReference>
<dbReference type="InterPro" id="IPR006311">
    <property type="entry name" value="TAT_signal"/>
</dbReference>
<feature type="signal peptide" evidence="2">
    <location>
        <begin position="1"/>
        <end position="25"/>
    </location>
</feature>
<dbReference type="Proteomes" id="UP000008385">
    <property type="component" value="Chromosome"/>
</dbReference>
<dbReference type="STRING" id="365046.Rta_20370"/>
<dbReference type="KEGG" id="rta:Rta_20370"/>
<dbReference type="PATRIC" id="fig|365046.3.peg.2081"/>
<evidence type="ECO:0000313" key="3">
    <source>
        <dbReference type="EMBL" id="AEG93130.1"/>
    </source>
</evidence>
<accession>F5XYF4</accession>
<evidence type="ECO:0000256" key="2">
    <source>
        <dbReference type="SAM" id="SignalP"/>
    </source>
</evidence>
<dbReference type="eggNOG" id="ENOG5032RI6">
    <property type="taxonomic scope" value="Bacteria"/>
</dbReference>
<evidence type="ECO:0000256" key="1">
    <source>
        <dbReference type="SAM" id="MobiDB-lite"/>
    </source>
</evidence>
<dbReference type="HOGENOM" id="CLU_743680_0_0_4"/>
<evidence type="ECO:0000313" key="4">
    <source>
        <dbReference type="Proteomes" id="UP000008385"/>
    </source>
</evidence>
<organism evidence="3 4">
    <name type="scientific">Ramlibacter tataouinensis (strain ATCC BAA-407 / DSM 14655 / LMG 21543 / TTB310)</name>
    <dbReference type="NCBI Taxonomy" id="365046"/>
    <lineage>
        <taxon>Bacteria</taxon>
        <taxon>Pseudomonadati</taxon>
        <taxon>Pseudomonadota</taxon>
        <taxon>Betaproteobacteria</taxon>
        <taxon>Burkholderiales</taxon>
        <taxon>Comamonadaceae</taxon>
        <taxon>Ramlibacter</taxon>
    </lineage>
</organism>
<reference evidence="3 4" key="2">
    <citation type="journal article" date="2011" name="PLoS ONE">
        <title>The Cyst-Dividing Bacterium Ramlibacter tataouinensis TTB310 Genome Reveals a Well-Stocked Toolbox for Adaptation to a Desert Environment.</title>
        <authorList>
            <person name="De Luca G."/>
            <person name="Barakat M."/>
            <person name="Ortet P."/>
            <person name="Fochesato S."/>
            <person name="Jourlin-Castelli C."/>
            <person name="Ansaldi M."/>
            <person name="Py B."/>
            <person name="Fichant G."/>
            <person name="Coutinho P.M."/>
            <person name="Voulhoux R."/>
            <person name="Bastien O."/>
            <person name="Marechal E."/>
            <person name="Henrissat B."/>
            <person name="Quentin Y."/>
            <person name="Noirot P."/>
            <person name="Filloux A."/>
            <person name="Mejean V."/>
            <person name="Dubow M.S."/>
            <person name="Barras F."/>
            <person name="Barbe V."/>
            <person name="Weissenbach J."/>
            <person name="Mihalcescu I."/>
            <person name="Vermeglio A."/>
            <person name="Achouak W."/>
            <person name="Heulin T."/>
        </authorList>
    </citation>
    <scope>NUCLEOTIDE SEQUENCE [LARGE SCALE GENOMIC DNA]</scope>
    <source>
        <strain evidence="4">ATCC BAA-407 / DSM 14655 / LMG 21543 / TTB310</strain>
    </source>
</reference>
<dbReference type="AlphaFoldDB" id="F5XYF4"/>
<proteinExistence type="predicted"/>
<name>F5XYF4_RAMTT</name>
<feature type="chain" id="PRO_5003335408" description="Cytochrome c domain-containing protein" evidence="2">
    <location>
        <begin position="26"/>
        <end position="372"/>
    </location>
</feature>
<dbReference type="EMBL" id="CP000245">
    <property type="protein sequence ID" value="AEG93130.1"/>
    <property type="molecule type" value="Genomic_DNA"/>
</dbReference>